<keyword evidence="3" id="KW-0067">ATP-binding</keyword>
<feature type="domain" description="Helicase C-terminal" evidence="11">
    <location>
        <begin position="229"/>
        <end position="379"/>
    </location>
</feature>
<keyword evidence="12" id="KW-1185">Reference proteome</keyword>
<dbReference type="GeneID" id="111134068"/>
<dbReference type="InterPro" id="IPR001650">
    <property type="entry name" value="Helicase_C-like"/>
</dbReference>
<evidence type="ECO:0000256" key="5">
    <source>
        <dbReference type="ARBA" id="ARBA00023235"/>
    </source>
</evidence>
<comment type="similarity">
    <text evidence="1">Belongs to the helicase family. RecQ subfamily.</text>
</comment>
<keyword evidence="5" id="KW-0413">Isomerase</keyword>
<dbReference type="InterPro" id="IPR011545">
    <property type="entry name" value="DEAD/DEAH_box_helicase_dom"/>
</dbReference>
<dbReference type="InterPro" id="IPR014001">
    <property type="entry name" value="Helicase_ATP-bd"/>
</dbReference>
<protein>
    <recommendedName>
        <fullName evidence="8">DNA 3'-5' helicase</fullName>
        <ecNumber evidence="8">5.6.2.4</ecNumber>
    </recommendedName>
    <alternativeName>
        <fullName evidence="9">DNA 3'-5' helicase BLM</fullName>
    </alternativeName>
</protein>
<evidence type="ECO:0000256" key="3">
    <source>
        <dbReference type="ARBA" id="ARBA00022840"/>
    </source>
</evidence>
<reference evidence="12" key="1">
    <citation type="submission" date="2024-06" db="UniProtKB">
        <authorList>
            <consortium name="RefSeq"/>
        </authorList>
    </citation>
    <scope>NUCLEOTIDE SEQUENCE [LARGE SCALE GENOMIC DNA]</scope>
</reference>
<evidence type="ECO:0000256" key="2">
    <source>
        <dbReference type="ARBA" id="ARBA00022741"/>
    </source>
</evidence>
<dbReference type="GO" id="GO:0043138">
    <property type="term" value="F:3'-5' DNA helicase activity"/>
    <property type="evidence" value="ECO:0007669"/>
    <property type="project" value="UniProtKB-EC"/>
</dbReference>
<dbReference type="Gene3D" id="3.40.50.300">
    <property type="entry name" value="P-loop containing nucleotide triphosphate hydrolases"/>
    <property type="match status" value="2"/>
</dbReference>
<comment type="catalytic activity">
    <reaction evidence="7">
        <text>Couples ATP hydrolysis with the unwinding of duplex DNA by translocating in the 3'-5' direction.</text>
        <dbReference type="EC" id="5.6.2.4"/>
    </reaction>
</comment>
<dbReference type="GO" id="GO:0005694">
    <property type="term" value="C:chromosome"/>
    <property type="evidence" value="ECO:0007669"/>
    <property type="project" value="TreeGrafter"/>
</dbReference>
<evidence type="ECO:0000256" key="6">
    <source>
        <dbReference type="ARBA" id="ARBA00023242"/>
    </source>
</evidence>
<proteinExistence type="inferred from homology"/>
<evidence type="ECO:0000256" key="1">
    <source>
        <dbReference type="ARBA" id="ARBA00005446"/>
    </source>
</evidence>
<feature type="domain" description="Helicase ATP-binding" evidence="10">
    <location>
        <begin position="21"/>
        <end position="199"/>
    </location>
</feature>
<dbReference type="PROSITE" id="PS51194">
    <property type="entry name" value="HELICASE_CTER"/>
    <property type="match status" value="1"/>
</dbReference>
<dbReference type="GO" id="GO:0000724">
    <property type="term" value="P:double-strand break repair via homologous recombination"/>
    <property type="evidence" value="ECO:0007669"/>
    <property type="project" value="TreeGrafter"/>
</dbReference>
<evidence type="ECO:0000256" key="7">
    <source>
        <dbReference type="ARBA" id="ARBA00034617"/>
    </source>
</evidence>
<dbReference type="OrthoDB" id="6108236at2759"/>
<dbReference type="RefSeq" id="XP_022338577.1">
    <property type="nucleotide sequence ID" value="XM_022482869.1"/>
</dbReference>
<evidence type="ECO:0000313" key="13">
    <source>
        <dbReference type="RefSeq" id="XP_022338577.1"/>
    </source>
</evidence>
<dbReference type="InterPro" id="IPR027417">
    <property type="entry name" value="P-loop_NTPase"/>
</dbReference>
<dbReference type="SMART" id="SM00490">
    <property type="entry name" value="HELICc"/>
    <property type="match status" value="1"/>
</dbReference>
<evidence type="ECO:0000256" key="4">
    <source>
        <dbReference type="ARBA" id="ARBA00023125"/>
    </source>
</evidence>
<dbReference type="GO" id="GO:0009378">
    <property type="term" value="F:four-way junction helicase activity"/>
    <property type="evidence" value="ECO:0007669"/>
    <property type="project" value="TreeGrafter"/>
</dbReference>
<keyword evidence="2" id="KW-0547">Nucleotide-binding</keyword>
<evidence type="ECO:0000259" key="10">
    <source>
        <dbReference type="PROSITE" id="PS51192"/>
    </source>
</evidence>
<dbReference type="Pfam" id="PF00271">
    <property type="entry name" value="Helicase_C"/>
    <property type="match status" value="1"/>
</dbReference>
<dbReference type="AlphaFoldDB" id="A0A8B8ED45"/>
<dbReference type="KEGG" id="cvn:111134068"/>
<evidence type="ECO:0000256" key="9">
    <source>
        <dbReference type="ARBA" id="ARBA00044542"/>
    </source>
</evidence>
<dbReference type="GO" id="GO:0005737">
    <property type="term" value="C:cytoplasm"/>
    <property type="evidence" value="ECO:0007669"/>
    <property type="project" value="TreeGrafter"/>
</dbReference>
<reference evidence="13" key="2">
    <citation type="submission" date="2025-08" db="UniProtKB">
        <authorList>
            <consortium name="RefSeq"/>
        </authorList>
    </citation>
    <scope>IDENTIFICATION</scope>
    <source>
        <tissue evidence="13">Whole sample</tissue>
    </source>
</reference>
<accession>A0A8B8ED45</accession>
<dbReference type="Pfam" id="PF00270">
    <property type="entry name" value="DEAD"/>
    <property type="match status" value="1"/>
</dbReference>
<dbReference type="GO" id="GO:0005524">
    <property type="term" value="F:ATP binding"/>
    <property type="evidence" value="ECO:0007669"/>
    <property type="project" value="UniProtKB-KW"/>
</dbReference>
<evidence type="ECO:0000256" key="8">
    <source>
        <dbReference type="ARBA" id="ARBA00034808"/>
    </source>
</evidence>
<keyword evidence="4" id="KW-0238">DNA-binding</keyword>
<organism evidence="12 13">
    <name type="scientific">Crassostrea virginica</name>
    <name type="common">Eastern oyster</name>
    <dbReference type="NCBI Taxonomy" id="6565"/>
    <lineage>
        <taxon>Eukaryota</taxon>
        <taxon>Metazoa</taxon>
        <taxon>Spiralia</taxon>
        <taxon>Lophotrochozoa</taxon>
        <taxon>Mollusca</taxon>
        <taxon>Bivalvia</taxon>
        <taxon>Autobranchia</taxon>
        <taxon>Pteriomorphia</taxon>
        <taxon>Ostreida</taxon>
        <taxon>Ostreoidea</taxon>
        <taxon>Ostreidae</taxon>
        <taxon>Crassostrea</taxon>
    </lineage>
</organism>
<dbReference type="GO" id="GO:0003677">
    <property type="term" value="F:DNA binding"/>
    <property type="evidence" value="ECO:0007669"/>
    <property type="project" value="UniProtKB-KW"/>
</dbReference>
<evidence type="ECO:0000313" key="12">
    <source>
        <dbReference type="Proteomes" id="UP000694844"/>
    </source>
</evidence>
<dbReference type="PANTHER" id="PTHR13710:SF153">
    <property type="entry name" value="RECQ-LIKE DNA HELICASE BLM"/>
    <property type="match status" value="1"/>
</dbReference>
<dbReference type="Proteomes" id="UP000694844">
    <property type="component" value="Chromosome 1"/>
</dbReference>
<dbReference type="GO" id="GO:0005634">
    <property type="term" value="C:nucleus"/>
    <property type="evidence" value="ECO:0007669"/>
    <property type="project" value="TreeGrafter"/>
</dbReference>
<dbReference type="EC" id="5.6.2.4" evidence="8"/>
<keyword evidence="6" id="KW-0539">Nucleus</keyword>
<dbReference type="PANTHER" id="PTHR13710">
    <property type="entry name" value="DNA HELICASE RECQ FAMILY MEMBER"/>
    <property type="match status" value="1"/>
</dbReference>
<sequence length="441" mass="49793">MAAIENVFNLSELKEFQKAALNELMKGNDVFLSVKTGAGKSICYQAFHPMWTKKNTDRLCSILVICPLISIMKEQTDYLCRLGFSATYIGKDSKEDDDIRMGDFDFIFSSPEAIVGNADWRAMLLGPAGERVRLLVIDEAHTVLHWGEGDGYDEPFRQWYGKLGELRSLVDCPVLLLTATANRSARKKLQQKFSMKNCHEIVDNPERENIELFVHKVKASTPLDEVFYFVVQLLQEKKNSCPRIIIFCTSINSCGQIVTMLRLNLHDEIKYVQMYHSKIPESIKDEIKLDLDNPDGNIRVLIATSAAGMGVNFKGVYNVINYGPPKDMDSFVQEFGRAGRDGKTSMALLLFHGKQCKNLDSDMKTYVTNTDQCRRECLLSAYNSKPTSCIKHLCCDVCDKSCDCNNNCSNYQHPFFEFVPSDISSSDSSDSDSLCFADFTI</sequence>
<name>A0A8B8ED45_CRAVI</name>
<dbReference type="SMART" id="SM00487">
    <property type="entry name" value="DEXDc"/>
    <property type="match status" value="1"/>
</dbReference>
<dbReference type="SUPFAM" id="SSF52540">
    <property type="entry name" value="P-loop containing nucleoside triphosphate hydrolases"/>
    <property type="match status" value="1"/>
</dbReference>
<gene>
    <name evidence="13" type="primary">LOC111134068</name>
</gene>
<evidence type="ECO:0000259" key="11">
    <source>
        <dbReference type="PROSITE" id="PS51194"/>
    </source>
</evidence>
<dbReference type="PROSITE" id="PS51192">
    <property type="entry name" value="HELICASE_ATP_BIND_1"/>
    <property type="match status" value="1"/>
</dbReference>